<dbReference type="InterPro" id="IPR015985">
    <property type="entry name" value="TehB-like_dom"/>
</dbReference>
<dbReference type="SUPFAM" id="SSF53335">
    <property type="entry name" value="S-adenosyl-L-methionine-dependent methyltransferases"/>
    <property type="match status" value="1"/>
</dbReference>
<feature type="non-terminal residue" evidence="2">
    <location>
        <position position="1"/>
    </location>
</feature>
<gene>
    <name evidence="2" type="ORF">LCGC14_2437190</name>
</gene>
<dbReference type="EMBL" id="LAZR01037417">
    <property type="protein sequence ID" value="KKL22261.1"/>
    <property type="molecule type" value="Genomic_DNA"/>
</dbReference>
<accession>A0A0F9DX38</accession>
<proteinExistence type="predicted"/>
<protein>
    <recommendedName>
        <fullName evidence="1">Tellurite resistance methyltransferase TehB-like domain-containing protein</fullName>
    </recommendedName>
</protein>
<organism evidence="2">
    <name type="scientific">marine sediment metagenome</name>
    <dbReference type="NCBI Taxonomy" id="412755"/>
    <lineage>
        <taxon>unclassified sequences</taxon>
        <taxon>metagenomes</taxon>
        <taxon>ecological metagenomes</taxon>
    </lineage>
</organism>
<evidence type="ECO:0000259" key="1">
    <source>
        <dbReference type="Pfam" id="PF03848"/>
    </source>
</evidence>
<reference evidence="2" key="1">
    <citation type="journal article" date="2015" name="Nature">
        <title>Complex archaea that bridge the gap between prokaryotes and eukaryotes.</title>
        <authorList>
            <person name="Spang A."/>
            <person name="Saw J.H."/>
            <person name="Jorgensen S.L."/>
            <person name="Zaremba-Niedzwiedzka K."/>
            <person name="Martijn J."/>
            <person name="Lind A.E."/>
            <person name="van Eijk R."/>
            <person name="Schleper C."/>
            <person name="Guy L."/>
            <person name="Ettema T.J."/>
        </authorList>
    </citation>
    <scope>NUCLEOTIDE SEQUENCE</scope>
</reference>
<comment type="caution">
    <text evidence="2">The sequence shown here is derived from an EMBL/GenBank/DDBJ whole genome shotgun (WGS) entry which is preliminary data.</text>
</comment>
<dbReference type="Gene3D" id="3.40.50.150">
    <property type="entry name" value="Vaccinia Virus protein VP39"/>
    <property type="match status" value="1"/>
</dbReference>
<feature type="domain" description="Tellurite resistance methyltransferase TehB-like" evidence="1">
    <location>
        <begin position="4"/>
        <end position="94"/>
    </location>
</feature>
<dbReference type="Pfam" id="PF03848">
    <property type="entry name" value="TehB"/>
    <property type="match status" value="1"/>
</dbReference>
<name>A0A0F9DX38_9ZZZZ</name>
<dbReference type="InterPro" id="IPR029063">
    <property type="entry name" value="SAM-dependent_MTases_sf"/>
</dbReference>
<sequence>ILADMLTYEIDEEYDVIFSVATLQYLPAEIREGRFAQLKEATRPGGFNTHSAFVKKPFISKAPDAESTAYPYRSGELFGYYWDWEILYCTEDIFDCNSSGVPHRHAVNRIIARKV</sequence>
<evidence type="ECO:0000313" key="2">
    <source>
        <dbReference type="EMBL" id="KKL22261.1"/>
    </source>
</evidence>
<dbReference type="AlphaFoldDB" id="A0A0F9DX38"/>